<dbReference type="AlphaFoldDB" id="A0A2W5MV72"/>
<dbReference type="Gene3D" id="2.40.50.140">
    <property type="entry name" value="Nucleic acid-binding proteins"/>
    <property type="match status" value="1"/>
</dbReference>
<dbReference type="CDD" id="cd00364">
    <property type="entry name" value="Ribosomal_uS17"/>
    <property type="match status" value="1"/>
</dbReference>
<keyword evidence="3 6" id="KW-0694">RNA-binding</keyword>
<keyword evidence="4 6" id="KW-0689">Ribosomal protein</keyword>
<dbReference type="InterPro" id="IPR019984">
    <property type="entry name" value="Ribosomal_uS17_bact/chlr"/>
</dbReference>
<dbReference type="Proteomes" id="UP000249417">
    <property type="component" value="Unassembled WGS sequence"/>
</dbReference>
<evidence type="ECO:0000256" key="3">
    <source>
        <dbReference type="ARBA" id="ARBA00022884"/>
    </source>
</evidence>
<dbReference type="PRINTS" id="PR00973">
    <property type="entry name" value="RIBOSOMALS17"/>
</dbReference>
<organism evidence="8 9">
    <name type="scientific">Micavibrio aeruginosavorus</name>
    <dbReference type="NCBI Taxonomy" id="349221"/>
    <lineage>
        <taxon>Bacteria</taxon>
        <taxon>Pseudomonadati</taxon>
        <taxon>Bdellovibrionota</taxon>
        <taxon>Bdellovibrionia</taxon>
        <taxon>Bdellovibrionales</taxon>
        <taxon>Pseudobdellovibrionaceae</taxon>
        <taxon>Micavibrio</taxon>
    </lineage>
</organism>
<proteinExistence type="inferred from homology"/>
<feature type="compositionally biased region" description="Low complexity" evidence="7">
    <location>
        <begin position="92"/>
        <end position="105"/>
    </location>
</feature>
<dbReference type="EMBL" id="QFQB01000059">
    <property type="protein sequence ID" value="PZQ45191.1"/>
    <property type="molecule type" value="Genomic_DNA"/>
</dbReference>
<dbReference type="GO" id="GO:0022627">
    <property type="term" value="C:cytosolic small ribosomal subunit"/>
    <property type="evidence" value="ECO:0007669"/>
    <property type="project" value="UniProtKB-UniRule"/>
</dbReference>
<dbReference type="InterPro" id="IPR012340">
    <property type="entry name" value="NA-bd_OB-fold"/>
</dbReference>
<reference evidence="8 9" key="1">
    <citation type="submission" date="2017-08" db="EMBL/GenBank/DDBJ databases">
        <title>Infants hospitalized years apart are colonized by the same room-sourced microbial strains.</title>
        <authorList>
            <person name="Brooks B."/>
            <person name="Olm M.R."/>
            <person name="Firek B.A."/>
            <person name="Baker R."/>
            <person name="Thomas B.C."/>
            <person name="Morowitz M.J."/>
            <person name="Banfield J.F."/>
        </authorList>
    </citation>
    <scope>NUCLEOTIDE SEQUENCE [LARGE SCALE GENOMIC DNA]</scope>
    <source>
        <strain evidence="8">S2_005_002_R2_29</strain>
    </source>
</reference>
<comment type="subunit">
    <text evidence="6">Part of the 30S ribosomal subunit.</text>
</comment>
<comment type="caution">
    <text evidence="8">The sequence shown here is derived from an EMBL/GenBank/DDBJ whole genome shotgun (WGS) entry which is preliminary data.</text>
</comment>
<dbReference type="GO" id="GO:0003735">
    <property type="term" value="F:structural constituent of ribosome"/>
    <property type="evidence" value="ECO:0007669"/>
    <property type="project" value="UniProtKB-UniRule"/>
</dbReference>
<evidence type="ECO:0000256" key="6">
    <source>
        <dbReference type="HAMAP-Rule" id="MF_01345"/>
    </source>
</evidence>
<keyword evidence="2 6" id="KW-0699">rRNA-binding</keyword>
<evidence type="ECO:0000256" key="7">
    <source>
        <dbReference type="SAM" id="MobiDB-lite"/>
    </source>
</evidence>
<comment type="similarity">
    <text evidence="1 6">Belongs to the universal ribosomal protein uS17 family.</text>
</comment>
<dbReference type="HAMAP" id="MF_01345_B">
    <property type="entry name" value="Ribosomal_uS17_B"/>
    <property type="match status" value="1"/>
</dbReference>
<dbReference type="Pfam" id="PF00366">
    <property type="entry name" value="Ribosomal_S17"/>
    <property type="match status" value="1"/>
</dbReference>
<evidence type="ECO:0000256" key="1">
    <source>
        <dbReference type="ARBA" id="ARBA00010254"/>
    </source>
</evidence>
<feature type="compositionally biased region" description="Basic residues" evidence="7">
    <location>
        <begin position="106"/>
        <end position="117"/>
    </location>
</feature>
<dbReference type="NCBIfam" id="NF004123">
    <property type="entry name" value="PRK05610.1"/>
    <property type="match status" value="1"/>
</dbReference>
<dbReference type="PANTHER" id="PTHR10744:SF1">
    <property type="entry name" value="SMALL RIBOSOMAL SUBUNIT PROTEIN US17M"/>
    <property type="match status" value="1"/>
</dbReference>
<evidence type="ECO:0000313" key="9">
    <source>
        <dbReference type="Proteomes" id="UP000249417"/>
    </source>
</evidence>
<comment type="function">
    <text evidence="6">One of the primary rRNA binding proteins, it binds specifically to the 5'-end of 16S ribosomal RNA.</text>
</comment>
<evidence type="ECO:0000256" key="5">
    <source>
        <dbReference type="ARBA" id="ARBA00023274"/>
    </source>
</evidence>
<protein>
    <recommendedName>
        <fullName evidence="6">Small ribosomal subunit protein uS17</fullName>
    </recommendedName>
</protein>
<name>A0A2W5MV72_9BACT</name>
<dbReference type="SUPFAM" id="SSF50249">
    <property type="entry name" value="Nucleic acid-binding proteins"/>
    <property type="match status" value="1"/>
</dbReference>
<gene>
    <name evidence="6" type="primary">rpsQ</name>
    <name evidence="8" type="ORF">DI551_08110</name>
</gene>
<evidence type="ECO:0000313" key="8">
    <source>
        <dbReference type="EMBL" id="PZQ45191.1"/>
    </source>
</evidence>
<evidence type="ECO:0000256" key="4">
    <source>
        <dbReference type="ARBA" id="ARBA00022980"/>
    </source>
</evidence>
<feature type="region of interest" description="Disordered" evidence="7">
    <location>
        <begin position="81"/>
        <end position="117"/>
    </location>
</feature>
<sequence length="117" mass="12821">MPRRVLEGTVVSDKMDKTITVLVERRYIHPIYKKYLKRTDKYAAHDENNSAKAGEKVQIIECAPISKRKSWVLIKDGKEQGPALKAPTESSAPKAKAAAPKAAKAPAKKPAAKKAKA</sequence>
<dbReference type="GO" id="GO:0006412">
    <property type="term" value="P:translation"/>
    <property type="evidence" value="ECO:0007669"/>
    <property type="project" value="UniProtKB-UniRule"/>
</dbReference>
<evidence type="ECO:0000256" key="2">
    <source>
        <dbReference type="ARBA" id="ARBA00022730"/>
    </source>
</evidence>
<accession>A0A2W5MV72</accession>
<dbReference type="PANTHER" id="PTHR10744">
    <property type="entry name" value="40S RIBOSOMAL PROTEIN S11 FAMILY MEMBER"/>
    <property type="match status" value="1"/>
</dbReference>
<dbReference type="NCBIfam" id="TIGR03635">
    <property type="entry name" value="uS17_bact"/>
    <property type="match status" value="1"/>
</dbReference>
<dbReference type="GO" id="GO:0019843">
    <property type="term" value="F:rRNA binding"/>
    <property type="evidence" value="ECO:0007669"/>
    <property type="project" value="UniProtKB-UniRule"/>
</dbReference>
<keyword evidence="5 6" id="KW-0687">Ribonucleoprotein</keyword>
<dbReference type="InterPro" id="IPR000266">
    <property type="entry name" value="Ribosomal_uS17"/>
</dbReference>